<dbReference type="SUPFAM" id="SSF57756">
    <property type="entry name" value="Retrovirus zinc finger-like domains"/>
    <property type="match status" value="2"/>
</dbReference>
<evidence type="ECO:0000256" key="3">
    <source>
        <dbReference type="PROSITE-ProRule" id="PRU00176"/>
    </source>
</evidence>
<name>A0A6P6AK60_DURZI</name>
<keyword evidence="2" id="KW-0862">Zinc</keyword>
<dbReference type="SUPFAM" id="SSF54928">
    <property type="entry name" value="RNA-binding domain, RBD"/>
    <property type="match status" value="2"/>
</dbReference>
<dbReference type="Pfam" id="PF00098">
    <property type="entry name" value="zf-CCHC"/>
    <property type="match status" value="2"/>
</dbReference>
<keyword evidence="7" id="KW-1185">Reference proteome</keyword>
<feature type="region of interest" description="Disordered" evidence="4">
    <location>
        <begin position="326"/>
        <end position="375"/>
    </location>
</feature>
<organism evidence="7 8">
    <name type="scientific">Durio zibethinus</name>
    <name type="common">Durian</name>
    <dbReference type="NCBI Taxonomy" id="66656"/>
    <lineage>
        <taxon>Eukaryota</taxon>
        <taxon>Viridiplantae</taxon>
        <taxon>Streptophyta</taxon>
        <taxon>Embryophyta</taxon>
        <taxon>Tracheophyta</taxon>
        <taxon>Spermatophyta</taxon>
        <taxon>Magnoliopsida</taxon>
        <taxon>eudicotyledons</taxon>
        <taxon>Gunneridae</taxon>
        <taxon>Pentapetalae</taxon>
        <taxon>rosids</taxon>
        <taxon>malvids</taxon>
        <taxon>Malvales</taxon>
        <taxon>Malvaceae</taxon>
        <taxon>Helicteroideae</taxon>
        <taxon>Durio</taxon>
    </lineage>
</organism>
<feature type="region of interest" description="Disordered" evidence="4">
    <location>
        <begin position="399"/>
        <end position="451"/>
    </location>
</feature>
<feature type="domain" description="CCHC-type" evidence="6">
    <location>
        <begin position="388"/>
        <end position="402"/>
    </location>
</feature>
<keyword evidence="2" id="KW-0479">Metal-binding</keyword>
<accession>A0A6P6AK60</accession>
<dbReference type="InterPro" id="IPR012677">
    <property type="entry name" value="Nucleotide-bd_a/b_plait_sf"/>
</dbReference>
<evidence type="ECO:0000259" key="6">
    <source>
        <dbReference type="PROSITE" id="PS50158"/>
    </source>
</evidence>
<dbReference type="Pfam" id="PF00076">
    <property type="entry name" value="RRM_1"/>
    <property type="match status" value="2"/>
</dbReference>
<dbReference type="PANTHER" id="PTHR23236:SF24">
    <property type="entry name" value="PHRAGMOPLASTIN INTERACTING PROTEIN 1"/>
    <property type="match status" value="1"/>
</dbReference>
<feature type="compositionally biased region" description="Basic and acidic residues" evidence="4">
    <location>
        <begin position="100"/>
        <end position="116"/>
    </location>
</feature>
<dbReference type="SMART" id="SM00343">
    <property type="entry name" value="ZnF_C2HC"/>
    <property type="match status" value="2"/>
</dbReference>
<feature type="domain" description="RRM" evidence="5">
    <location>
        <begin position="153"/>
        <end position="230"/>
    </location>
</feature>
<dbReference type="OrthoDB" id="439808at2759"/>
<evidence type="ECO:0000256" key="4">
    <source>
        <dbReference type="SAM" id="MobiDB-lite"/>
    </source>
</evidence>
<keyword evidence="1 3" id="KW-0694">RNA-binding</keyword>
<dbReference type="InterPro" id="IPR034362">
    <property type="entry name" value="PHIP1_RRM2"/>
</dbReference>
<dbReference type="GO" id="GO:0008270">
    <property type="term" value="F:zinc ion binding"/>
    <property type="evidence" value="ECO:0007669"/>
    <property type="project" value="UniProtKB-KW"/>
</dbReference>
<dbReference type="InterPro" id="IPR035979">
    <property type="entry name" value="RBD_domain_sf"/>
</dbReference>
<feature type="compositionally biased region" description="Basic residues" evidence="4">
    <location>
        <begin position="117"/>
        <end position="128"/>
    </location>
</feature>
<sequence length="486" mass="53816">MVLSNKKLKQKLRAELLAKTVAESDLYKKNPDSNSETQSLKSLLDSVTQKPRLSKREKRRKIVSFSKGSNQEGQEKGEEVEVEEEKSEEVEKKKTKKRKREEEKVKEEERTSETKEKKKKKKKRKKQKNVSEEKGVFQVDNGTGSQAREDVATKVYVGGIPYCYTEDDIRYYFEGCGAIVDVDCMKFPDTGKFRGIAIICFETEAAAKEALALDRAEMGGMQLTIQPYKSTRTNKATGFAPKMVDGYNRIYVGNLSWDITEDDLKKLFSDCSVSSIRFGMDKETGEFRGYAHVDFSDSVSVAMALKLDQEIVCGRPVKISCAVPKKGVKTESRSRATSNEVPTTNEAPSSKEIPIRNEAPPANEAPMNNEAENSGACVSSGKLRRRTCYECGQKGHISSACPTNNVPTRNEAPPGKEIPTKNEASPSKEATESNEAPAGNEAENGGSSVSRGKLRRRTCYECGQKGHISSACPNKKTAETTNTNTN</sequence>
<feature type="compositionally biased region" description="Basic residues" evidence="4">
    <location>
        <begin position="52"/>
        <end position="62"/>
    </location>
</feature>
<dbReference type="InterPro" id="IPR000504">
    <property type="entry name" value="RRM_dom"/>
</dbReference>
<evidence type="ECO:0000259" key="5">
    <source>
        <dbReference type="PROSITE" id="PS50102"/>
    </source>
</evidence>
<dbReference type="InterPro" id="IPR001878">
    <property type="entry name" value="Znf_CCHC"/>
</dbReference>
<gene>
    <name evidence="8" type="primary">LOC111310237</name>
</gene>
<dbReference type="Proteomes" id="UP000515121">
    <property type="component" value="Unplaced"/>
</dbReference>
<dbReference type="GeneID" id="111310237"/>
<dbReference type="PROSITE" id="PS50102">
    <property type="entry name" value="RRM"/>
    <property type="match status" value="2"/>
</dbReference>
<keyword evidence="2" id="KW-0863">Zinc-finger</keyword>
<evidence type="ECO:0000313" key="7">
    <source>
        <dbReference type="Proteomes" id="UP000515121"/>
    </source>
</evidence>
<feature type="domain" description="CCHC-type" evidence="6">
    <location>
        <begin position="459"/>
        <end position="474"/>
    </location>
</feature>
<feature type="region of interest" description="Disordered" evidence="4">
    <location>
        <begin position="463"/>
        <end position="486"/>
    </location>
</feature>
<feature type="compositionally biased region" description="Polar residues" evidence="4">
    <location>
        <begin position="32"/>
        <end position="51"/>
    </location>
</feature>
<reference evidence="8" key="1">
    <citation type="submission" date="2025-08" db="UniProtKB">
        <authorList>
            <consortium name="RefSeq"/>
        </authorList>
    </citation>
    <scope>IDENTIFICATION</scope>
    <source>
        <tissue evidence="8">Fruit stalk</tissue>
    </source>
</reference>
<dbReference type="SMART" id="SM00360">
    <property type="entry name" value="RRM"/>
    <property type="match status" value="2"/>
</dbReference>
<feature type="compositionally biased region" description="Polar residues" evidence="4">
    <location>
        <begin position="335"/>
        <end position="348"/>
    </location>
</feature>
<dbReference type="InterPro" id="IPR036875">
    <property type="entry name" value="Znf_CCHC_sf"/>
</dbReference>
<feature type="domain" description="RRM" evidence="5">
    <location>
        <begin position="248"/>
        <end position="324"/>
    </location>
</feature>
<evidence type="ECO:0000256" key="1">
    <source>
        <dbReference type="ARBA" id="ARBA00022884"/>
    </source>
</evidence>
<dbReference type="Gene3D" id="3.30.70.330">
    <property type="match status" value="2"/>
</dbReference>
<proteinExistence type="predicted"/>
<dbReference type="PROSITE" id="PS50158">
    <property type="entry name" value="ZF_CCHC"/>
    <property type="match status" value="2"/>
</dbReference>
<dbReference type="CDD" id="cd12272">
    <property type="entry name" value="RRM2_PHIP1"/>
    <property type="match status" value="1"/>
</dbReference>
<feature type="region of interest" description="Disordered" evidence="4">
    <location>
        <begin position="23"/>
        <end position="141"/>
    </location>
</feature>
<dbReference type="RefSeq" id="XP_022765220.1">
    <property type="nucleotide sequence ID" value="XM_022909485.1"/>
</dbReference>
<feature type="compositionally biased region" description="Low complexity" evidence="4">
    <location>
        <begin position="357"/>
        <end position="373"/>
    </location>
</feature>
<dbReference type="AlphaFoldDB" id="A0A6P6AK60"/>
<protein>
    <submittedName>
        <fullName evidence="8">Protein gar2</fullName>
    </submittedName>
</protein>
<dbReference type="PANTHER" id="PTHR23236">
    <property type="entry name" value="EUKARYOTIC TRANSLATION INITIATION FACTOR 4B/4H"/>
    <property type="match status" value="1"/>
</dbReference>
<evidence type="ECO:0000313" key="8">
    <source>
        <dbReference type="RefSeq" id="XP_022765220.1"/>
    </source>
</evidence>
<evidence type="ECO:0000256" key="2">
    <source>
        <dbReference type="PROSITE-ProRule" id="PRU00047"/>
    </source>
</evidence>
<dbReference type="Gene3D" id="4.10.60.10">
    <property type="entry name" value="Zinc finger, CCHC-type"/>
    <property type="match status" value="2"/>
</dbReference>
<dbReference type="GO" id="GO:0003723">
    <property type="term" value="F:RNA binding"/>
    <property type="evidence" value="ECO:0007669"/>
    <property type="project" value="UniProtKB-UniRule"/>
</dbReference>
<dbReference type="KEGG" id="dzi:111310237"/>